<proteinExistence type="predicted"/>
<reference evidence="1 2" key="1">
    <citation type="journal article" date="2020" name="Phytopathology">
        <title>Genome Sequence Resources of Colletotrichum truncatum, C. plurivorum, C. musicola, and C. sojae: Four Species Pathogenic to Soybean (Glycine max).</title>
        <authorList>
            <person name="Rogerio F."/>
            <person name="Boufleur T.R."/>
            <person name="Ciampi-Guillardi M."/>
            <person name="Sukno S.A."/>
            <person name="Thon M.R."/>
            <person name="Massola Junior N.S."/>
            <person name="Baroncelli R."/>
        </authorList>
    </citation>
    <scope>NUCLEOTIDE SEQUENCE [LARGE SCALE GENOMIC DNA]</scope>
    <source>
        <strain evidence="1 2">CMES1059</strain>
    </source>
</reference>
<evidence type="ECO:0000313" key="2">
    <source>
        <dbReference type="Proteomes" id="UP000805649"/>
    </source>
</evidence>
<evidence type="ECO:0000313" key="1">
    <source>
        <dbReference type="EMBL" id="KAL0937836.1"/>
    </source>
</evidence>
<protein>
    <submittedName>
        <fullName evidence="1">Uncharacterized protein</fullName>
    </submittedName>
</protein>
<name>A0ACC3Z171_COLTU</name>
<accession>A0ACC3Z171</accession>
<sequence length="55" mass="6362">MACNWSTWLVHDQYSPPSELIFFSHCGERFSQGLLRQLQWSSKRDHEEGSCGCAD</sequence>
<keyword evidence="2" id="KW-1185">Reference proteome</keyword>
<organism evidence="1 2">
    <name type="scientific">Colletotrichum truncatum</name>
    <name type="common">Anthracnose fungus</name>
    <name type="synonym">Colletotrichum capsici</name>
    <dbReference type="NCBI Taxonomy" id="5467"/>
    <lineage>
        <taxon>Eukaryota</taxon>
        <taxon>Fungi</taxon>
        <taxon>Dikarya</taxon>
        <taxon>Ascomycota</taxon>
        <taxon>Pezizomycotina</taxon>
        <taxon>Sordariomycetes</taxon>
        <taxon>Hypocreomycetidae</taxon>
        <taxon>Glomerellales</taxon>
        <taxon>Glomerellaceae</taxon>
        <taxon>Colletotrichum</taxon>
        <taxon>Colletotrichum truncatum species complex</taxon>
    </lineage>
</organism>
<dbReference type="Proteomes" id="UP000805649">
    <property type="component" value="Unassembled WGS sequence"/>
</dbReference>
<comment type="caution">
    <text evidence="1">The sequence shown here is derived from an EMBL/GenBank/DDBJ whole genome shotgun (WGS) entry which is preliminary data.</text>
</comment>
<dbReference type="EMBL" id="VUJX02000004">
    <property type="protein sequence ID" value="KAL0937836.1"/>
    <property type="molecule type" value="Genomic_DNA"/>
</dbReference>
<gene>
    <name evidence="1" type="ORF">CTRU02_207567</name>
</gene>